<gene>
    <name evidence="6" type="ORF">H8692_09055</name>
</gene>
<dbReference type="Gene3D" id="2.102.10.10">
    <property type="entry name" value="Rieske [2Fe-2S] iron-sulphur domain"/>
    <property type="match status" value="1"/>
</dbReference>
<evidence type="ECO:0000313" key="6">
    <source>
        <dbReference type="EMBL" id="MBC8568903.1"/>
    </source>
</evidence>
<accession>A0A926E815</accession>
<keyword evidence="2" id="KW-0479">Metal-binding</keyword>
<dbReference type="Pfam" id="PF00355">
    <property type="entry name" value="Rieske"/>
    <property type="match status" value="1"/>
</dbReference>
<dbReference type="InterPro" id="IPR006076">
    <property type="entry name" value="FAD-dep_OxRdtase"/>
</dbReference>
<dbReference type="InterPro" id="IPR036922">
    <property type="entry name" value="Rieske_2Fe-2S_sf"/>
</dbReference>
<keyword evidence="4" id="KW-0411">Iron-sulfur</keyword>
<comment type="caution">
    <text evidence="6">The sequence shown here is derived from an EMBL/GenBank/DDBJ whole genome shotgun (WGS) entry which is preliminary data.</text>
</comment>
<dbReference type="GO" id="GO:0051537">
    <property type="term" value="F:2 iron, 2 sulfur cluster binding"/>
    <property type="evidence" value="ECO:0007669"/>
    <property type="project" value="UniProtKB-KW"/>
</dbReference>
<dbReference type="Gene3D" id="3.50.50.60">
    <property type="entry name" value="FAD/NAD(P)-binding domain"/>
    <property type="match status" value="1"/>
</dbReference>
<dbReference type="InterPro" id="IPR036188">
    <property type="entry name" value="FAD/NAD-bd_sf"/>
</dbReference>
<dbReference type="RefSeq" id="WP_177268386.1">
    <property type="nucleotide sequence ID" value="NZ_JACRTA010000003.1"/>
</dbReference>
<evidence type="ECO:0000256" key="3">
    <source>
        <dbReference type="ARBA" id="ARBA00023004"/>
    </source>
</evidence>
<dbReference type="PRINTS" id="PR00420">
    <property type="entry name" value="RNGMNOXGNASE"/>
</dbReference>
<dbReference type="PANTHER" id="PTHR13847">
    <property type="entry name" value="SARCOSINE DEHYDROGENASE-RELATED"/>
    <property type="match status" value="1"/>
</dbReference>
<organism evidence="6 7">
    <name type="scientific">Lentihominibacter hominis</name>
    <dbReference type="NCBI Taxonomy" id="2763645"/>
    <lineage>
        <taxon>Bacteria</taxon>
        <taxon>Bacillati</taxon>
        <taxon>Bacillota</taxon>
        <taxon>Clostridia</taxon>
        <taxon>Peptostreptococcales</taxon>
        <taxon>Anaerovoracaceae</taxon>
        <taxon>Lentihominibacter</taxon>
    </lineage>
</organism>
<evidence type="ECO:0000259" key="5">
    <source>
        <dbReference type="PROSITE" id="PS51296"/>
    </source>
</evidence>
<protein>
    <submittedName>
        <fullName evidence="6">FAD-dependent oxidoreductase</fullName>
    </submittedName>
</protein>
<keyword evidence="7" id="KW-1185">Reference proteome</keyword>
<dbReference type="Proteomes" id="UP000610862">
    <property type="component" value="Unassembled WGS sequence"/>
</dbReference>
<dbReference type="GO" id="GO:0016705">
    <property type="term" value="F:oxidoreductase activity, acting on paired donors, with incorporation or reduction of molecular oxygen"/>
    <property type="evidence" value="ECO:0007669"/>
    <property type="project" value="UniProtKB-ARBA"/>
</dbReference>
<proteinExistence type="predicted"/>
<dbReference type="GO" id="GO:0046872">
    <property type="term" value="F:metal ion binding"/>
    <property type="evidence" value="ECO:0007669"/>
    <property type="project" value="UniProtKB-KW"/>
</dbReference>
<sequence length="431" mass="48308">MKYLWEETADRKVSESLMGDTETEVLIIGGGISGIMCAYMLQSNGIDCMVAEAATVGSGTSRGTTAALTPQHGDIYTKLTKKYGKNTAKGYLDANLDALNRYEKLAGEFDFDFSYKDSYIYSLNDKKRMRLEAAIVRELGFPAEFTDTTELPMKVAGAVRFPKMAQFHPLKLIFSLCENLNIYENTQIKKIDEGKAYFSKGSVKAKKIVIATRFPFMNMYGLYPLKLYQKRSFVLALENAPDIGGTYADISERGFYMRNYKDLLIVGGGDHRTGTKNDGFETVRNFVSEYLPECSERYSWAVQDCISLDDMPYIGNYSRMLNNIYVISGFNEWGMSSAMVAASIISDKIMGIDNKFEHIFSPDRGILARQTVLNAVEAVKSFLSPGKKRCAHLGCALKKNIDENTWDCPCHGSRFSMDGELLENPAVRDIK</sequence>
<evidence type="ECO:0000256" key="2">
    <source>
        <dbReference type="ARBA" id="ARBA00022723"/>
    </source>
</evidence>
<dbReference type="SUPFAM" id="SSF50022">
    <property type="entry name" value="ISP domain"/>
    <property type="match status" value="1"/>
</dbReference>
<dbReference type="GO" id="GO:0004497">
    <property type="term" value="F:monooxygenase activity"/>
    <property type="evidence" value="ECO:0007669"/>
    <property type="project" value="UniProtKB-ARBA"/>
</dbReference>
<dbReference type="AlphaFoldDB" id="A0A926E815"/>
<dbReference type="GO" id="GO:0005737">
    <property type="term" value="C:cytoplasm"/>
    <property type="evidence" value="ECO:0007669"/>
    <property type="project" value="TreeGrafter"/>
</dbReference>
<evidence type="ECO:0000256" key="4">
    <source>
        <dbReference type="ARBA" id="ARBA00023014"/>
    </source>
</evidence>
<dbReference type="PANTHER" id="PTHR13847:SF274">
    <property type="entry name" value="RIESKE 2FE-2S IRON-SULFUR PROTEIN YHFW-RELATED"/>
    <property type="match status" value="1"/>
</dbReference>
<evidence type="ECO:0000313" key="7">
    <source>
        <dbReference type="Proteomes" id="UP000610862"/>
    </source>
</evidence>
<dbReference type="Pfam" id="PF01266">
    <property type="entry name" value="DAO"/>
    <property type="match status" value="1"/>
</dbReference>
<dbReference type="InterPro" id="IPR017941">
    <property type="entry name" value="Rieske_2Fe-2S"/>
</dbReference>
<keyword evidence="3" id="KW-0408">Iron</keyword>
<feature type="domain" description="Rieske" evidence="5">
    <location>
        <begin position="389"/>
        <end position="431"/>
    </location>
</feature>
<evidence type="ECO:0000256" key="1">
    <source>
        <dbReference type="ARBA" id="ARBA00022714"/>
    </source>
</evidence>
<dbReference type="PROSITE" id="PS51296">
    <property type="entry name" value="RIESKE"/>
    <property type="match status" value="1"/>
</dbReference>
<dbReference type="SUPFAM" id="SSF51971">
    <property type="entry name" value="Nucleotide-binding domain"/>
    <property type="match status" value="1"/>
</dbReference>
<dbReference type="EMBL" id="JACRTA010000003">
    <property type="protein sequence ID" value="MBC8568903.1"/>
    <property type="molecule type" value="Genomic_DNA"/>
</dbReference>
<dbReference type="Gene3D" id="3.30.9.10">
    <property type="entry name" value="D-Amino Acid Oxidase, subunit A, domain 2"/>
    <property type="match status" value="1"/>
</dbReference>
<keyword evidence="1" id="KW-0001">2Fe-2S</keyword>
<name>A0A926E815_9FIRM</name>
<reference evidence="6" key="1">
    <citation type="submission" date="2020-08" db="EMBL/GenBank/DDBJ databases">
        <title>Genome public.</title>
        <authorList>
            <person name="Liu C."/>
            <person name="Sun Q."/>
        </authorList>
    </citation>
    <scope>NUCLEOTIDE SEQUENCE</scope>
    <source>
        <strain evidence="6">NSJ-24</strain>
    </source>
</reference>